<reference evidence="3" key="2">
    <citation type="submission" date="2016-10" db="EMBL/GenBank/DDBJ databases">
        <authorList>
            <person name="de Groot N.N."/>
        </authorList>
    </citation>
    <scope>NUCLEOTIDE SEQUENCE [LARGE SCALE GENOMIC DNA]</scope>
    <source>
        <strain evidence="3">DSM 12489</strain>
    </source>
</reference>
<dbReference type="Gene3D" id="3.40.50.300">
    <property type="entry name" value="P-loop containing nucleotide triphosphate hydrolases"/>
    <property type="match status" value="1"/>
</dbReference>
<evidence type="ECO:0000313" key="4">
    <source>
        <dbReference type="Proteomes" id="UP000182589"/>
    </source>
</evidence>
<protein>
    <submittedName>
        <fullName evidence="3">50S ribosome-binding GTPase</fullName>
    </submittedName>
</protein>
<dbReference type="InterPro" id="IPR027417">
    <property type="entry name" value="P-loop_NTPase"/>
</dbReference>
<evidence type="ECO:0000259" key="1">
    <source>
        <dbReference type="Pfam" id="PF01926"/>
    </source>
</evidence>
<accession>A0A1H2SNX7</accession>
<dbReference type="Proteomes" id="UP001157137">
    <property type="component" value="Unassembled WGS sequence"/>
</dbReference>
<dbReference type="Pfam" id="PF01926">
    <property type="entry name" value="MMR_HSR1"/>
    <property type="match status" value="1"/>
</dbReference>
<feature type="domain" description="G" evidence="1">
    <location>
        <begin position="5"/>
        <end position="162"/>
    </location>
</feature>
<dbReference type="STRING" id="89784.SAMN04489725_104163"/>
<organism evidence="3 4">
    <name type="scientific">Alicyclobacillus hesperidum</name>
    <dbReference type="NCBI Taxonomy" id="89784"/>
    <lineage>
        <taxon>Bacteria</taxon>
        <taxon>Bacillati</taxon>
        <taxon>Bacillota</taxon>
        <taxon>Bacilli</taxon>
        <taxon>Bacillales</taxon>
        <taxon>Alicyclobacillaceae</taxon>
        <taxon>Alicyclobacillus</taxon>
    </lineage>
</organism>
<evidence type="ECO:0000313" key="3">
    <source>
        <dbReference type="EMBL" id="SDW33298.1"/>
    </source>
</evidence>
<name>A0A1H2SNX7_9BACL</name>
<reference evidence="4" key="1">
    <citation type="submission" date="2016-10" db="EMBL/GenBank/DDBJ databases">
        <authorList>
            <person name="Varghese N."/>
        </authorList>
    </citation>
    <scope>NUCLEOTIDE SEQUENCE [LARGE SCALE GENOMIC DNA]</scope>
    <source>
        <strain evidence="4">DSM 12489</strain>
    </source>
</reference>
<dbReference type="GO" id="GO:0005525">
    <property type="term" value="F:GTP binding"/>
    <property type="evidence" value="ECO:0007669"/>
    <property type="project" value="InterPro"/>
</dbReference>
<proteinExistence type="predicted"/>
<sequence length="206" mass="22731">MSGDMLVVGRVNAGKTSICLRLARHLGLRELAWVVERTDGVRERRRMPMSEANALLSSEEEHRTRALQTLLLSVPKGKGEHVVRIADSAGLTEGLHADETVRRAMGQTLRALVAAKGVLHVVDAAAVGRALTLSQTAPFHTLDEQMVAIGRTKAQYLILANKMDLPLAKDGYRWLMEHCGPIRVLPVSAREGSGFHEVKRYVWRLA</sequence>
<dbReference type="AlphaFoldDB" id="A0A1H2SNX7"/>
<dbReference type="InterPro" id="IPR006073">
    <property type="entry name" value="GTP-bd"/>
</dbReference>
<dbReference type="Proteomes" id="UP000182589">
    <property type="component" value="Unassembled WGS sequence"/>
</dbReference>
<dbReference type="CDD" id="cd00882">
    <property type="entry name" value="Ras_like_GTPase"/>
    <property type="match status" value="1"/>
</dbReference>
<keyword evidence="4" id="KW-1185">Reference proteome</keyword>
<dbReference type="RefSeq" id="WP_006447662.1">
    <property type="nucleotide sequence ID" value="NZ_BSRA01000001.1"/>
</dbReference>
<gene>
    <name evidence="2" type="ORF">Heshes_01610</name>
    <name evidence="3" type="ORF">SAMN04489725_104163</name>
</gene>
<dbReference type="EMBL" id="BSRA01000001">
    <property type="protein sequence ID" value="GLV12477.1"/>
    <property type="molecule type" value="Genomic_DNA"/>
</dbReference>
<dbReference type="EMBL" id="FNOJ01000004">
    <property type="protein sequence ID" value="SDW33298.1"/>
    <property type="molecule type" value="Genomic_DNA"/>
</dbReference>
<dbReference type="SUPFAM" id="SSF52540">
    <property type="entry name" value="P-loop containing nucleoside triphosphate hydrolases"/>
    <property type="match status" value="1"/>
</dbReference>
<reference evidence="2" key="3">
    <citation type="submission" date="2023-02" db="EMBL/GenBank/DDBJ databases">
        <title>Proposal of a novel subspecies: Alicyclobacillus hesperidum subspecies aegle.</title>
        <authorList>
            <person name="Goto K."/>
            <person name="Fujii T."/>
            <person name="Yasui K."/>
            <person name="Mochida K."/>
            <person name="Kato-Tanaka Y."/>
            <person name="Morohoshi S."/>
            <person name="An S.Y."/>
            <person name="Kasai H."/>
            <person name="Yokota A."/>
        </authorList>
    </citation>
    <scope>NUCLEOTIDE SEQUENCE</scope>
    <source>
        <strain evidence="2">DSM 12766</strain>
    </source>
</reference>
<evidence type="ECO:0000313" key="2">
    <source>
        <dbReference type="EMBL" id="GLV12477.1"/>
    </source>
</evidence>